<dbReference type="CDD" id="cd01447">
    <property type="entry name" value="Polysulfide_ST"/>
    <property type="match status" value="1"/>
</dbReference>
<dbReference type="InterPro" id="IPR036873">
    <property type="entry name" value="Rhodanese-like_dom_sf"/>
</dbReference>
<name>A0ABU1WTU7_9BURK</name>
<evidence type="ECO:0000313" key="2">
    <source>
        <dbReference type="EMBL" id="MDR7152371.1"/>
    </source>
</evidence>
<reference evidence="2 3" key="1">
    <citation type="submission" date="2023-07" db="EMBL/GenBank/DDBJ databases">
        <title>Sorghum-associated microbial communities from plants grown in Nebraska, USA.</title>
        <authorList>
            <person name="Schachtman D."/>
        </authorList>
    </citation>
    <scope>NUCLEOTIDE SEQUENCE [LARGE SCALE GENOMIC DNA]</scope>
    <source>
        <strain evidence="2 3">4249</strain>
    </source>
</reference>
<protein>
    <submittedName>
        <fullName evidence="2">Rhodanese-related sulfurtransferase</fullName>
    </submittedName>
</protein>
<dbReference type="SUPFAM" id="SSF52821">
    <property type="entry name" value="Rhodanese/Cell cycle control phosphatase"/>
    <property type="match status" value="1"/>
</dbReference>
<evidence type="ECO:0000259" key="1">
    <source>
        <dbReference type="PROSITE" id="PS50206"/>
    </source>
</evidence>
<proteinExistence type="predicted"/>
<dbReference type="RefSeq" id="WP_310321013.1">
    <property type="nucleotide sequence ID" value="NZ_JAVDWU010000011.1"/>
</dbReference>
<dbReference type="InterPro" id="IPR001763">
    <property type="entry name" value="Rhodanese-like_dom"/>
</dbReference>
<comment type="caution">
    <text evidence="2">The sequence shown here is derived from an EMBL/GenBank/DDBJ whole genome shotgun (WGS) entry which is preliminary data.</text>
</comment>
<dbReference type="Proteomes" id="UP001265700">
    <property type="component" value="Unassembled WGS sequence"/>
</dbReference>
<dbReference type="Pfam" id="PF00581">
    <property type="entry name" value="Rhodanese"/>
    <property type="match status" value="1"/>
</dbReference>
<dbReference type="EMBL" id="JAVDWU010000011">
    <property type="protein sequence ID" value="MDR7152371.1"/>
    <property type="molecule type" value="Genomic_DNA"/>
</dbReference>
<keyword evidence="3" id="KW-1185">Reference proteome</keyword>
<accession>A0ABU1WTU7</accession>
<organism evidence="2 3">
    <name type="scientific">Hydrogenophaga palleronii</name>
    <dbReference type="NCBI Taxonomy" id="65655"/>
    <lineage>
        <taxon>Bacteria</taxon>
        <taxon>Pseudomonadati</taxon>
        <taxon>Pseudomonadota</taxon>
        <taxon>Betaproteobacteria</taxon>
        <taxon>Burkholderiales</taxon>
        <taxon>Comamonadaceae</taxon>
        <taxon>Hydrogenophaga</taxon>
    </lineage>
</organism>
<dbReference type="PANTHER" id="PTHR44086:SF13">
    <property type="entry name" value="THIOSULFATE SULFURTRANSFERASE PSPE"/>
    <property type="match status" value="1"/>
</dbReference>
<feature type="domain" description="Rhodanese" evidence="1">
    <location>
        <begin position="32"/>
        <end position="130"/>
    </location>
</feature>
<dbReference type="PANTHER" id="PTHR44086">
    <property type="entry name" value="THIOSULFATE SULFURTRANSFERASE RDL2, MITOCHONDRIAL-RELATED"/>
    <property type="match status" value="1"/>
</dbReference>
<dbReference type="Gene3D" id="3.40.250.10">
    <property type="entry name" value="Rhodanese-like domain"/>
    <property type="match status" value="1"/>
</dbReference>
<sequence length="145" mass="15783">MPISKGSAALVAEANAQITTYSVAQVRERLESDTRLQLVDIRDVRELEREGTAPGAVHAPRGMLEFWVDPASPYFKPVFGDESKEFVLFCGAGWRSALATKALQDMGMNNVAHIEGGFTEWLKQGAPTETLEAHKARAAAARPKA</sequence>
<gene>
    <name evidence="2" type="ORF">J2W49_004347</name>
</gene>
<dbReference type="PROSITE" id="PS50206">
    <property type="entry name" value="RHODANESE_3"/>
    <property type="match status" value="1"/>
</dbReference>
<evidence type="ECO:0000313" key="3">
    <source>
        <dbReference type="Proteomes" id="UP001265700"/>
    </source>
</evidence>
<dbReference type="SMART" id="SM00450">
    <property type="entry name" value="RHOD"/>
    <property type="match status" value="1"/>
</dbReference>